<evidence type="ECO:0000256" key="6">
    <source>
        <dbReference type="RuleBase" id="RU003512"/>
    </source>
</evidence>
<protein>
    <submittedName>
        <fullName evidence="9">Zinc/manganese transport system substrate-binding protein</fullName>
    </submittedName>
</protein>
<dbReference type="PROSITE" id="PS51318">
    <property type="entry name" value="TAT"/>
    <property type="match status" value="1"/>
</dbReference>
<dbReference type="AlphaFoldDB" id="A0A7W6FUB5"/>
<dbReference type="Gene3D" id="3.40.50.1980">
    <property type="entry name" value="Nitrogenase molybdenum iron protein domain"/>
    <property type="match status" value="2"/>
</dbReference>
<reference evidence="9 10" key="1">
    <citation type="submission" date="2020-08" db="EMBL/GenBank/DDBJ databases">
        <title>Genomic Encyclopedia of Type Strains, Phase IV (KMG-IV): sequencing the most valuable type-strain genomes for metagenomic binning, comparative biology and taxonomic classification.</title>
        <authorList>
            <person name="Goeker M."/>
        </authorList>
    </citation>
    <scope>NUCLEOTIDE SEQUENCE [LARGE SCALE GENOMIC DNA]</scope>
    <source>
        <strain evidence="9 10">DSM 25024</strain>
    </source>
</reference>
<evidence type="ECO:0000313" key="9">
    <source>
        <dbReference type="EMBL" id="MBB3936044.1"/>
    </source>
</evidence>
<dbReference type="PRINTS" id="PR00691">
    <property type="entry name" value="ADHESINB"/>
</dbReference>
<evidence type="ECO:0000256" key="2">
    <source>
        <dbReference type="ARBA" id="ARBA00011028"/>
    </source>
</evidence>
<gene>
    <name evidence="9" type="ORF">GGR05_002194</name>
</gene>
<dbReference type="EMBL" id="JACIDO010000004">
    <property type="protein sequence ID" value="MBB3936044.1"/>
    <property type="molecule type" value="Genomic_DNA"/>
</dbReference>
<dbReference type="GO" id="GO:0046872">
    <property type="term" value="F:metal ion binding"/>
    <property type="evidence" value="ECO:0007669"/>
    <property type="project" value="UniProtKB-KW"/>
</dbReference>
<keyword evidence="3 6" id="KW-0813">Transport</keyword>
<evidence type="ECO:0000256" key="7">
    <source>
        <dbReference type="SAM" id="MobiDB-lite"/>
    </source>
</evidence>
<evidence type="ECO:0000256" key="4">
    <source>
        <dbReference type="ARBA" id="ARBA00022723"/>
    </source>
</evidence>
<dbReference type="PANTHER" id="PTHR42953">
    <property type="entry name" value="HIGH-AFFINITY ZINC UPTAKE SYSTEM PROTEIN ZNUA-RELATED"/>
    <property type="match status" value="1"/>
</dbReference>
<dbReference type="InterPro" id="IPR006128">
    <property type="entry name" value="Lipoprotein_PsaA-like"/>
</dbReference>
<dbReference type="GO" id="GO:0030313">
    <property type="term" value="C:cell envelope"/>
    <property type="evidence" value="ECO:0007669"/>
    <property type="project" value="UniProtKB-SubCell"/>
</dbReference>
<keyword evidence="5 8" id="KW-0732">Signal</keyword>
<dbReference type="CDD" id="cd01137">
    <property type="entry name" value="PsaA"/>
    <property type="match status" value="1"/>
</dbReference>
<dbReference type="InterPro" id="IPR006311">
    <property type="entry name" value="TAT_signal"/>
</dbReference>
<evidence type="ECO:0000256" key="1">
    <source>
        <dbReference type="ARBA" id="ARBA00004196"/>
    </source>
</evidence>
<feature type="signal peptide" evidence="8">
    <location>
        <begin position="1"/>
        <end position="25"/>
    </location>
</feature>
<dbReference type="PANTHER" id="PTHR42953:SF1">
    <property type="entry name" value="METAL-BINDING PROTEIN HI_0362-RELATED"/>
    <property type="match status" value="1"/>
</dbReference>
<evidence type="ECO:0000256" key="8">
    <source>
        <dbReference type="SAM" id="SignalP"/>
    </source>
</evidence>
<dbReference type="Proteomes" id="UP000531216">
    <property type="component" value="Unassembled WGS sequence"/>
</dbReference>
<dbReference type="SUPFAM" id="SSF53807">
    <property type="entry name" value="Helical backbone' metal receptor"/>
    <property type="match status" value="1"/>
</dbReference>
<dbReference type="InterPro" id="IPR006129">
    <property type="entry name" value="AdhesinB"/>
</dbReference>
<name>A0A7W6FUB5_9HYPH</name>
<sequence>MIHRRLFLGLAAGAATLLSLGIAQAQEPLPVVASFSILGDMTSRIGGDHVAVTTLVGPGGDAHVFEPTPADARALGRAKLLVTNGLQFEGWLPRLVATSGFTGRTAVAATGVTPIAFSEEEHEGHDDHDHDHAGHGHGPNDPHAWQDLSNGQIYARNIVEALKAADPANAGDYEANGAAYIAEMKALDTQIRAELDDVPAEARKVVTSHDAFGYFGKAYDIAFIAPNGVSTEAEASAADVARIIDQIRDEKIRAVFVETISDPRLIERIAAETGAEIGGSLFSDSLSAADGPAPTYLDMFRHNAGELAKALKTS</sequence>
<feature type="chain" id="PRO_5031078105" evidence="8">
    <location>
        <begin position="26"/>
        <end position="314"/>
    </location>
</feature>
<evidence type="ECO:0000256" key="3">
    <source>
        <dbReference type="ARBA" id="ARBA00022448"/>
    </source>
</evidence>
<organism evidence="9 10">
    <name type="scientific">Aureimonas phyllosphaerae</name>
    <dbReference type="NCBI Taxonomy" id="1166078"/>
    <lineage>
        <taxon>Bacteria</taxon>
        <taxon>Pseudomonadati</taxon>
        <taxon>Pseudomonadota</taxon>
        <taxon>Alphaproteobacteria</taxon>
        <taxon>Hyphomicrobiales</taxon>
        <taxon>Aurantimonadaceae</taxon>
        <taxon>Aureimonas</taxon>
    </lineage>
</organism>
<dbReference type="GO" id="GO:0007155">
    <property type="term" value="P:cell adhesion"/>
    <property type="evidence" value="ECO:0007669"/>
    <property type="project" value="InterPro"/>
</dbReference>
<comment type="caution">
    <text evidence="9">The sequence shown here is derived from an EMBL/GenBank/DDBJ whole genome shotgun (WGS) entry which is preliminary data.</text>
</comment>
<feature type="region of interest" description="Disordered" evidence="7">
    <location>
        <begin position="120"/>
        <end position="147"/>
    </location>
</feature>
<evidence type="ECO:0000256" key="5">
    <source>
        <dbReference type="ARBA" id="ARBA00022729"/>
    </source>
</evidence>
<keyword evidence="10" id="KW-1185">Reference proteome</keyword>
<dbReference type="Pfam" id="PF01297">
    <property type="entry name" value="ZnuA"/>
    <property type="match status" value="1"/>
</dbReference>
<comment type="subcellular location">
    <subcellularLocation>
        <location evidence="1">Cell envelope</location>
    </subcellularLocation>
</comment>
<proteinExistence type="inferred from homology"/>
<comment type="similarity">
    <text evidence="2 6">Belongs to the bacterial solute-binding protein 9 family.</text>
</comment>
<dbReference type="OrthoDB" id="9793396at2"/>
<evidence type="ECO:0000313" key="10">
    <source>
        <dbReference type="Proteomes" id="UP000531216"/>
    </source>
</evidence>
<dbReference type="InterPro" id="IPR050492">
    <property type="entry name" value="Bact_metal-bind_prot9"/>
</dbReference>
<keyword evidence="4" id="KW-0479">Metal-binding</keyword>
<feature type="compositionally biased region" description="Basic and acidic residues" evidence="7">
    <location>
        <begin position="122"/>
        <end position="140"/>
    </location>
</feature>
<accession>A0A7W6FUB5</accession>
<dbReference type="GO" id="GO:0030001">
    <property type="term" value="P:metal ion transport"/>
    <property type="evidence" value="ECO:0007669"/>
    <property type="project" value="InterPro"/>
</dbReference>
<dbReference type="PRINTS" id="PR00690">
    <property type="entry name" value="ADHESNFAMILY"/>
</dbReference>
<dbReference type="InterPro" id="IPR006127">
    <property type="entry name" value="ZnuA-like"/>
</dbReference>
<dbReference type="RefSeq" id="WP_090963472.1">
    <property type="nucleotide sequence ID" value="NZ_FOOA01000009.1"/>
</dbReference>